<evidence type="ECO:0000313" key="14">
    <source>
        <dbReference type="Proteomes" id="UP000289738"/>
    </source>
</evidence>
<dbReference type="InterPro" id="IPR013154">
    <property type="entry name" value="ADH-like_N"/>
</dbReference>
<name>A0A445ECW3_ARAHY</name>
<comment type="similarity">
    <text evidence="2">Belongs to the zinc-containing alcohol dehydrogenase family. Class-III subfamily.</text>
</comment>
<evidence type="ECO:0000256" key="5">
    <source>
        <dbReference type="ARBA" id="ARBA00022723"/>
    </source>
</evidence>
<evidence type="ECO:0000256" key="11">
    <source>
        <dbReference type="RuleBase" id="RU361277"/>
    </source>
</evidence>
<dbReference type="InterPro" id="IPR036291">
    <property type="entry name" value="NAD(P)-bd_dom_sf"/>
</dbReference>
<dbReference type="AlphaFoldDB" id="A0A445ECW3"/>
<dbReference type="SUPFAM" id="SSF50129">
    <property type="entry name" value="GroES-like"/>
    <property type="match status" value="2"/>
</dbReference>
<dbReference type="InterPro" id="IPR002328">
    <property type="entry name" value="ADH_Zn_CS"/>
</dbReference>
<dbReference type="EMBL" id="SDMP01000002">
    <property type="protein sequence ID" value="RYR73105.1"/>
    <property type="molecule type" value="Genomic_DNA"/>
</dbReference>
<dbReference type="SUPFAM" id="SSF51735">
    <property type="entry name" value="NAD(P)-binding Rossmann-fold domains"/>
    <property type="match status" value="1"/>
</dbReference>
<evidence type="ECO:0000256" key="6">
    <source>
        <dbReference type="ARBA" id="ARBA00022833"/>
    </source>
</evidence>
<comment type="catalytic activity">
    <reaction evidence="10">
        <text>a primary alcohol + NAD(+) = an aldehyde + NADH + H(+)</text>
        <dbReference type="Rhea" id="RHEA:10736"/>
        <dbReference type="ChEBI" id="CHEBI:15378"/>
        <dbReference type="ChEBI" id="CHEBI:15734"/>
        <dbReference type="ChEBI" id="CHEBI:17478"/>
        <dbReference type="ChEBI" id="CHEBI:57540"/>
        <dbReference type="ChEBI" id="CHEBI:57945"/>
        <dbReference type="EC" id="1.1.1.1"/>
    </reaction>
</comment>
<dbReference type="PANTHER" id="PTHR43880">
    <property type="entry name" value="ALCOHOL DEHYDROGENASE"/>
    <property type="match status" value="1"/>
</dbReference>
<dbReference type="GO" id="GO:0005829">
    <property type="term" value="C:cytosol"/>
    <property type="evidence" value="ECO:0007669"/>
    <property type="project" value="TreeGrafter"/>
</dbReference>
<comment type="subunit">
    <text evidence="3">Homodimer.</text>
</comment>
<keyword evidence="8" id="KW-0520">NAD</keyword>
<accession>A0A445ECW3</accession>
<dbReference type="SMR" id="A0A445ECW3"/>
<evidence type="ECO:0000256" key="1">
    <source>
        <dbReference type="ARBA" id="ARBA00001947"/>
    </source>
</evidence>
<dbReference type="InterPro" id="IPR020843">
    <property type="entry name" value="ER"/>
</dbReference>
<reference evidence="13 14" key="1">
    <citation type="submission" date="2019-01" db="EMBL/GenBank/DDBJ databases">
        <title>Sequencing of cultivated peanut Arachis hypogaea provides insights into genome evolution and oil improvement.</title>
        <authorList>
            <person name="Chen X."/>
        </authorList>
    </citation>
    <scope>NUCLEOTIDE SEQUENCE [LARGE SCALE GENOMIC DNA]</scope>
    <source>
        <strain evidence="14">cv. Fuhuasheng</strain>
        <tissue evidence="13">Leaves</tissue>
    </source>
</reference>
<dbReference type="SMART" id="SM00829">
    <property type="entry name" value="PKS_ER"/>
    <property type="match status" value="1"/>
</dbReference>
<gene>
    <name evidence="13" type="ORF">Ahy_A02g007415</name>
</gene>
<dbReference type="FunFam" id="3.40.50.720:FF:001292">
    <property type="entry name" value="Alcohol dehydrogenase class-P"/>
    <property type="match status" value="1"/>
</dbReference>
<dbReference type="Pfam" id="PF08240">
    <property type="entry name" value="ADH_N"/>
    <property type="match status" value="1"/>
</dbReference>
<dbReference type="Gene3D" id="3.90.180.10">
    <property type="entry name" value="Medium-chain alcohol dehydrogenases, catalytic domain"/>
    <property type="match status" value="1"/>
</dbReference>
<dbReference type="GO" id="GO:0004022">
    <property type="term" value="F:alcohol dehydrogenase (NAD+) activity"/>
    <property type="evidence" value="ECO:0007669"/>
    <property type="project" value="UniProtKB-EC"/>
</dbReference>
<dbReference type="InterPro" id="IPR013149">
    <property type="entry name" value="ADH-like_C"/>
</dbReference>
<evidence type="ECO:0000313" key="13">
    <source>
        <dbReference type="EMBL" id="RYR73105.1"/>
    </source>
</evidence>
<comment type="caution">
    <text evidence="13">The sequence shown here is derived from an EMBL/GenBank/DDBJ whole genome shotgun (WGS) entry which is preliminary data.</text>
</comment>
<evidence type="ECO:0000256" key="3">
    <source>
        <dbReference type="ARBA" id="ARBA00011738"/>
    </source>
</evidence>
<dbReference type="OrthoDB" id="417550at2759"/>
<evidence type="ECO:0000259" key="12">
    <source>
        <dbReference type="SMART" id="SM00829"/>
    </source>
</evidence>
<dbReference type="GO" id="GO:0008270">
    <property type="term" value="F:zinc ion binding"/>
    <property type="evidence" value="ECO:0007669"/>
    <property type="project" value="InterPro"/>
</dbReference>
<dbReference type="Gene3D" id="3.40.50.720">
    <property type="entry name" value="NAD(P)-binding Rossmann-like Domain"/>
    <property type="match status" value="1"/>
</dbReference>
<keyword evidence="6 11" id="KW-0862">Zinc</keyword>
<dbReference type="GO" id="GO:0051903">
    <property type="term" value="F:S-(hydroxymethyl)glutathione dehydrogenase [NAD(P)+] activity"/>
    <property type="evidence" value="ECO:0007669"/>
    <property type="project" value="TreeGrafter"/>
</dbReference>
<evidence type="ECO:0000256" key="8">
    <source>
        <dbReference type="ARBA" id="ARBA00023027"/>
    </source>
</evidence>
<dbReference type="InterPro" id="IPR011032">
    <property type="entry name" value="GroES-like_sf"/>
</dbReference>
<dbReference type="Pfam" id="PF00107">
    <property type="entry name" value="ADH_zinc_N"/>
    <property type="match status" value="1"/>
</dbReference>
<dbReference type="GO" id="GO:0046294">
    <property type="term" value="P:formaldehyde catabolic process"/>
    <property type="evidence" value="ECO:0007669"/>
    <property type="project" value="TreeGrafter"/>
</dbReference>
<organism evidence="13 14">
    <name type="scientific">Arachis hypogaea</name>
    <name type="common">Peanut</name>
    <dbReference type="NCBI Taxonomy" id="3818"/>
    <lineage>
        <taxon>Eukaryota</taxon>
        <taxon>Viridiplantae</taxon>
        <taxon>Streptophyta</taxon>
        <taxon>Embryophyta</taxon>
        <taxon>Tracheophyta</taxon>
        <taxon>Spermatophyta</taxon>
        <taxon>Magnoliopsida</taxon>
        <taxon>eudicotyledons</taxon>
        <taxon>Gunneridae</taxon>
        <taxon>Pentapetalae</taxon>
        <taxon>rosids</taxon>
        <taxon>fabids</taxon>
        <taxon>Fabales</taxon>
        <taxon>Fabaceae</taxon>
        <taxon>Papilionoideae</taxon>
        <taxon>50 kb inversion clade</taxon>
        <taxon>dalbergioids sensu lato</taxon>
        <taxon>Dalbergieae</taxon>
        <taxon>Pterocarpus clade</taxon>
        <taxon>Arachis</taxon>
    </lineage>
</organism>
<proteinExistence type="inferred from homology"/>
<keyword evidence="7" id="KW-0560">Oxidoreductase</keyword>
<feature type="domain" description="Enoyl reductase (ER)" evidence="12">
    <location>
        <begin position="63"/>
        <end position="421"/>
    </location>
</feature>
<dbReference type="STRING" id="3818.A0A445ECW3"/>
<sequence>MHSLQKQRSLLFQYLRSSSNSNNIIHNSKMILSSSSSLLLASNFSSTAGKVIPCKAAVAWEAGKPLVIEDVEVAPPQAKEVRINIKYSSLCHTDLYFWESKSVPPVFPRILGHEASGVVESVGDGVSNLKPGDHVLPLFTGECGECPNCKCEDSNMCEVLRINPTREGMISDGKSRFSTIKDKEPISHFLGTSTFSQYTVVHSGSVVKINPTLPLDKACLLSCSISTGIGSILNVAKPKKGASIAIFGLGTVGLAAAEGAKIAGASRIIGIDKNPNKLEYARKFGLTDFVNPEEHERPVHEVLKEMTNGGVDRCIECTGNINALMSAMEALHDGWGVAVLVGVPSGDAVFKTNPFNFLNEKTITGTTFGNYKPKTGLPTLVDMFMNNKLELGKFITHRVPLSEINKAFDYMIKGQGLRTIIDMND</sequence>
<evidence type="ECO:0000256" key="2">
    <source>
        <dbReference type="ARBA" id="ARBA00010902"/>
    </source>
</evidence>
<evidence type="ECO:0000256" key="9">
    <source>
        <dbReference type="ARBA" id="ARBA00049164"/>
    </source>
</evidence>
<dbReference type="Proteomes" id="UP000289738">
    <property type="component" value="Chromosome A02"/>
</dbReference>
<comment type="catalytic activity">
    <reaction evidence="9">
        <text>a secondary alcohol + NAD(+) = a ketone + NADH + H(+)</text>
        <dbReference type="Rhea" id="RHEA:10740"/>
        <dbReference type="ChEBI" id="CHEBI:15378"/>
        <dbReference type="ChEBI" id="CHEBI:17087"/>
        <dbReference type="ChEBI" id="CHEBI:35681"/>
        <dbReference type="ChEBI" id="CHEBI:57540"/>
        <dbReference type="ChEBI" id="CHEBI:57945"/>
        <dbReference type="EC" id="1.1.1.1"/>
    </reaction>
</comment>
<dbReference type="Gramene" id="arahy.Tifrunner.gnm2.ann2.Ah02g239800.1">
    <property type="protein sequence ID" value="arahy.Tifrunner.gnm2.ann2.Ah02g239800.1-CDS"/>
    <property type="gene ID" value="arahy.Tifrunner.gnm2.ann2.Ah02g239800"/>
</dbReference>
<dbReference type="EC" id="1.1.1.1" evidence="4"/>
<keyword evidence="5 11" id="KW-0479">Metal-binding</keyword>
<dbReference type="FunFam" id="3.90.180.10:FF:000007">
    <property type="entry name" value="Alcohol dehydrogenase 6"/>
    <property type="match status" value="1"/>
</dbReference>
<evidence type="ECO:0000256" key="7">
    <source>
        <dbReference type="ARBA" id="ARBA00023002"/>
    </source>
</evidence>
<dbReference type="CDD" id="cd08301">
    <property type="entry name" value="alcohol_DH_plants"/>
    <property type="match status" value="1"/>
</dbReference>
<keyword evidence="14" id="KW-1185">Reference proteome</keyword>
<protein>
    <recommendedName>
        <fullName evidence="4">alcohol dehydrogenase</fullName>
        <ecNumber evidence="4">1.1.1.1</ecNumber>
    </recommendedName>
</protein>
<comment type="cofactor">
    <cofactor evidence="1 11">
        <name>Zn(2+)</name>
        <dbReference type="ChEBI" id="CHEBI:29105"/>
    </cofactor>
</comment>
<dbReference type="PANTHER" id="PTHR43880:SF35">
    <property type="entry name" value="ALCOHOL DEHYDROGENASE 1-LIKE"/>
    <property type="match status" value="1"/>
</dbReference>
<evidence type="ECO:0000256" key="4">
    <source>
        <dbReference type="ARBA" id="ARBA00013190"/>
    </source>
</evidence>
<evidence type="ECO:0000256" key="10">
    <source>
        <dbReference type="ARBA" id="ARBA00049243"/>
    </source>
</evidence>
<dbReference type="PROSITE" id="PS00059">
    <property type="entry name" value="ADH_ZINC"/>
    <property type="match status" value="1"/>
</dbReference>